<name>A0A2K3MQE5_TRIPR</name>
<dbReference type="InterPro" id="IPR038765">
    <property type="entry name" value="Papain-like_cys_pep_sf"/>
</dbReference>
<feature type="coiled-coil region" evidence="5">
    <location>
        <begin position="445"/>
        <end position="472"/>
    </location>
</feature>
<dbReference type="InterPro" id="IPR007145">
    <property type="entry name" value="MAP65_Ase1_PRC1"/>
</dbReference>
<keyword evidence="5" id="KW-0175">Coiled coil</keyword>
<evidence type="ECO:0000256" key="4">
    <source>
        <dbReference type="ARBA" id="ARBA00023212"/>
    </source>
</evidence>
<dbReference type="GO" id="GO:0005819">
    <property type="term" value="C:spindle"/>
    <property type="evidence" value="ECO:0007669"/>
    <property type="project" value="TreeGrafter"/>
</dbReference>
<comment type="caution">
    <text evidence="7">The sequence shown here is derived from an EMBL/GenBank/DDBJ whole genome shotgun (WGS) entry which is preliminary data.</text>
</comment>
<dbReference type="EMBL" id="ASHM01011122">
    <property type="protein sequence ID" value="PNX93025.1"/>
    <property type="molecule type" value="Genomic_DNA"/>
</dbReference>
<reference evidence="7 8" key="2">
    <citation type="journal article" date="2017" name="Front. Plant Sci.">
        <title>Gene Classification and Mining of Molecular Markers Useful in Red Clover (Trifolium pratense) Breeding.</title>
        <authorList>
            <person name="Istvanek J."/>
            <person name="Dluhosova J."/>
            <person name="Dluhos P."/>
            <person name="Patkova L."/>
            <person name="Nedelnik J."/>
            <person name="Repkova J."/>
        </authorList>
    </citation>
    <scope>NUCLEOTIDE SEQUENCE [LARGE SCALE GENOMIC DNA]</scope>
    <source>
        <strain evidence="8">cv. Tatra</strain>
        <tissue evidence="7">Young leaves</tissue>
    </source>
</reference>
<organism evidence="7 8">
    <name type="scientific">Trifolium pratense</name>
    <name type="common">Red clover</name>
    <dbReference type="NCBI Taxonomy" id="57577"/>
    <lineage>
        <taxon>Eukaryota</taxon>
        <taxon>Viridiplantae</taxon>
        <taxon>Streptophyta</taxon>
        <taxon>Embryophyta</taxon>
        <taxon>Tracheophyta</taxon>
        <taxon>Spermatophyta</taxon>
        <taxon>Magnoliopsida</taxon>
        <taxon>eudicotyledons</taxon>
        <taxon>Gunneridae</taxon>
        <taxon>Pentapetalae</taxon>
        <taxon>rosids</taxon>
        <taxon>fabids</taxon>
        <taxon>Fabales</taxon>
        <taxon>Fabaceae</taxon>
        <taxon>Papilionoideae</taxon>
        <taxon>50 kb inversion clade</taxon>
        <taxon>NPAAA clade</taxon>
        <taxon>Hologalegina</taxon>
        <taxon>IRL clade</taxon>
        <taxon>Trifolieae</taxon>
        <taxon>Trifolium</taxon>
    </lineage>
</organism>
<evidence type="ECO:0000256" key="1">
    <source>
        <dbReference type="ARBA" id="ARBA00004245"/>
    </source>
</evidence>
<sequence>RFNFITSPRPSTFLSHSRFSKWSFTKIGVNSKRKRFKRSESQRLRERDFPLWIRHCNPIENQGECNSCFAFAACCVLEVMLYERSNKRIRLSKQHLYNHLILAERFEDAGAFMPVTLDFVKQFGCVLERHCPYLNYWEKPRQHHGDTEFWCRPANTVGIVVKVDEWKELYFEHVFKYLREEGPVICAMEWKPVLEDLRKTIWDEVGEAELDRDRRKVDKANQRQAIAEWETELAAICSAMGERPVHIRQSDLLKKVQEHHLYTLNSLCSVLGFDFQQTVLGIHRSLGDIEGPTSVSNDTIQQAETTCGSLLYELQTIWDEIGEAEPDRDRMLFELEQQCLEVYRRKVDQANRSRAQLKQAIAHCEAELAGICSAMGERPVHIRQSDQNAGSLKEEHAQVLPYLEEMKKQKFERRNQFIEVQEQIENISIEIYGPKEYVPSIVDETDLSMRKLEELHRQLNALQSEKSDRLKNVQEHLYTLNSLCSVLGFDFMQTVLGIHPSLGDIEGPTSVSNDTIQQLAVATQQLREIKLQRMQKLQDLATTMLELWNLMDTPIKEQQMFQNVACNIAASEDEITEPNTL</sequence>
<keyword evidence="3" id="KW-0493">Microtubule</keyword>
<dbReference type="STRING" id="57577.A0A2K3MQE5"/>
<dbReference type="Gene3D" id="3.90.70.10">
    <property type="entry name" value="Cysteine proteinases"/>
    <property type="match status" value="1"/>
</dbReference>
<dbReference type="SUPFAM" id="SSF54001">
    <property type="entry name" value="Cysteine proteinases"/>
    <property type="match status" value="1"/>
</dbReference>
<comment type="similarity">
    <text evidence="2">Belongs to the MAP65/ASE1 family.</text>
</comment>
<evidence type="ECO:0000256" key="2">
    <source>
        <dbReference type="ARBA" id="ARBA00006187"/>
    </source>
</evidence>
<dbReference type="GO" id="GO:0008234">
    <property type="term" value="F:cysteine-type peptidase activity"/>
    <property type="evidence" value="ECO:0007669"/>
    <property type="project" value="InterPro"/>
</dbReference>
<feature type="non-terminal residue" evidence="7">
    <location>
        <position position="1"/>
    </location>
</feature>
<keyword evidence="4" id="KW-0963">Cytoplasm</keyword>
<dbReference type="GO" id="GO:0000226">
    <property type="term" value="P:microtubule cytoskeleton organization"/>
    <property type="evidence" value="ECO:0007669"/>
    <property type="project" value="InterPro"/>
</dbReference>
<reference evidence="7 8" key="1">
    <citation type="journal article" date="2014" name="Am. J. Bot.">
        <title>Genome assembly and annotation for red clover (Trifolium pratense; Fabaceae).</title>
        <authorList>
            <person name="Istvanek J."/>
            <person name="Jaros M."/>
            <person name="Krenek A."/>
            <person name="Repkova J."/>
        </authorList>
    </citation>
    <scope>NUCLEOTIDE SEQUENCE [LARGE SCALE GENOMIC DNA]</scope>
    <source>
        <strain evidence="8">cv. Tatra</strain>
        <tissue evidence="7">Young leaves</tissue>
    </source>
</reference>
<dbReference type="AlphaFoldDB" id="A0A2K3MQE5"/>
<dbReference type="Pfam" id="PF03999">
    <property type="entry name" value="MAP65_ASE1"/>
    <property type="match status" value="1"/>
</dbReference>
<dbReference type="SUPFAM" id="SSF58104">
    <property type="entry name" value="Methyl-accepting chemotaxis protein (MCP) signaling domain"/>
    <property type="match status" value="1"/>
</dbReference>
<feature type="coiled-coil region" evidence="5">
    <location>
        <begin position="340"/>
        <end position="367"/>
    </location>
</feature>
<evidence type="ECO:0000313" key="8">
    <source>
        <dbReference type="Proteomes" id="UP000236291"/>
    </source>
</evidence>
<accession>A0A2K3MQE5</accession>
<keyword evidence="4" id="KW-0206">Cytoskeleton</keyword>
<evidence type="ECO:0000259" key="6">
    <source>
        <dbReference type="Pfam" id="PF00112"/>
    </source>
</evidence>
<dbReference type="PANTHER" id="PTHR19321:SF7">
    <property type="entry name" value="65-KDA MICROTUBULE-ASSOCIATED PROTEIN 3"/>
    <property type="match status" value="1"/>
</dbReference>
<gene>
    <name evidence="7" type="ORF">L195_g016173</name>
</gene>
<dbReference type="PANTHER" id="PTHR19321">
    <property type="entry name" value="PROTEIN REGULATOR OF CYTOKINESIS 1 PRC1-RELATED"/>
    <property type="match status" value="1"/>
</dbReference>
<dbReference type="GO" id="GO:0006508">
    <property type="term" value="P:proteolysis"/>
    <property type="evidence" value="ECO:0007669"/>
    <property type="project" value="InterPro"/>
</dbReference>
<feature type="non-terminal residue" evidence="7">
    <location>
        <position position="581"/>
    </location>
</feature>
<comment type="subcellular location">
    <subcellularLocation>
        <location evidence="1">Cytoplasm</location>
        <location evidence="1">Cytoskeleton</location>
    </subcellularLocation>
</comment>
<evidence type="ECO:0000256" key="3">
    <source>
        <dbReference type="ARBA" id="ARBA00022701"/>
    </source>
</evidence>
<evidence type="ECO:0000313" key="7">
    <source>
        <dbReference type="EMBL" id="PNX93025.1"/>
    </source>
</evidence>
<dbReference type="Pfam" id="PF00112">
    <property type="entry name" value="Peptidase_C1"/>
    <property type="match status" value="1"/>
</dbReference>
<dbReference type="GO" id="GO:0005737">
    <property type="term" value="C:cytoplasm"/>
    <property type="evidence" value="ECO:0007669"/>
    <property type="project" value="TreeGrafter"/>
</dbReference>
<feature type="domain" description="Peptidase C1A papain C-terminal" evidence="6">
    <location>
        <begin position="56"/>
        <end position="203"/>
    </location>
</feature>
<evidence type="ECO:0000256" key="5">
    <source>
        <dbReference type="SAM" id="Coils"/>
    </source>
</evidence>
<dbReference type="GO" id="GO:0008017">
    <property type="term" value="F:microtubule binding"/>
    <property type="evidence" value="ECO:0007669"/>
    <property type="project" value="InterPro"/>
</dbReference>
<dbReference type="InterPro" id="IPR000668">
    <property type="entry name" value="Peptidase_C1A_C"/>
</dbReference>
<proteinExistence type="inferred from homology"/>
<protein>
    <submittedName>
        <fullName evidence="7">Microtubule-associated protein MAP65-3-like</fullName>
    </submittedName>
</protein>
<dbReference type="Proteomes" id="UP000236291">
    <property type="component" value="Unassembled WGS sequence"/>
</dbReference>
<dbReference type="GO" id="GO:0005874">
    <property type="term" value="C:microtubule"/>
    <property type="evidence" value="ECO:0007669"/>
    <property type="project" value="UniProtKB-KW"/>
</dbReference>